<keyword evidence="4" id="KW-1003">Cell membrane</keyword>
<feature type="transmembrane region" description="Helical" evidence="8">
    <location>
        <begin position="7"/>
        <end position="27"/>
    </location>
</feature>
<dbReference type="PANTHER" id="PTHR21716:SF53">
    <property type="entry name" value="PERMEASE PERM-RELATED"/>
    <property type="match status" value="1"/>
</dbReference>
<proteinExistence type="inferred from homology"/>
<feature type="transmembrane region" description="Helical" evidence="8">
    <location>
        <begin position="321"/>
        <end position="347"/>
    </location>
</feature>
<organism evidence="9 10">
    <name type="scientific">Candidatus Alistipes avicola</name>
    <dbReference type="NCBI Taxonomy" id="2838432"/>
    <lineage>
        <taxon>Bacteria</taxon>
        <taxon>Pseudomonadati</taxon>
        <taxon>Bacteroidota</taxon>
        <taxon>Bacteroidia</taxon>
        <taxon>Bacteroidales</taxon>
        <taxon>Rikenellaceae</taxon>
        <taxon>Alistipes</taxon>
    </lineage>
</organism>
<name>A0A9D2L526_9BACT</name>
<keyword evidence="3" id="KW-0813">Transport</keyword>
<feature type="transmembrane region" description="Helical" evidence="8">
    <location>
        <begin position="65"/>
        <end position="87"/>
    </location>
</feature>
<evidence type="ECO:0000256" key="2">
    <source>
        <dbReference type="ARBA" id="ARBA00009773"/>
    </source>
</evidence>
<dbReference type="GO" id="GO:0055085">
    <property type="term" value="P:transmembrane transport"/>
    <property type="evidence" value="ECO:0007669"/>
    <property type="project" value="TreeGrafter"/>
</dbReference>
<dbReference type="Proteomes" id="UP000824259">
    <property type="component" value="Unassembled WGS sequence"/>
</dbReference>
<evidence type="ECO:0000256" key="1">
    <source>
        <dbReference type="ARBA" id="ARBA00004651"/>
    </source>
</evidence>
<feature type="transmembrane region" description="Helical" evidence="8">
    <location>
        <begin position="33"/>
        <end position="53"/>
    </location>
</feature>
<evidence type="ECO:0000256" key="5">
    <source>
        <dbReference type="ARBA" id="ARBA00022692"/>
    </source>
</evidence>
<feature type="transmembrane region" description="Helical" evidence="8">
    <location>
        <begin position="219"/>
        <end position="239"/>
    </location>
</feature>
<comment type="similarity">
    <text evidence="2">Belongs to the autoinducer-2 exporter (AI-2E) (TC 2.A.86) family.</text>
</comment>
<protein>
    <submittedName>
        <fullName evidence="9">AI-2E family transporter</fullName>
    </submittedName>
</protein>
<accession>A0A9D2L526</accession>
<reference evidence="9" key="1">
    <citation type="journal article" date="2021" name="PeerJ">
        <title>Extensive microbial diversity within the chicken gut microbiome revealed by metagenomics and culture.</title>
        <authorList>
            <person name="Gilroy R."/>
            <person name="Ravi A."/>
            <person name="Getino M."/>
            <person name="Pursley I."/>
            <person name="Horton D.L."/>
            <person name="Alikhan N.F."/>
            <person name="Baker D."/>
            <person name="Gharbi K."/>
            <person name="Hall N."/>
            <person name="Watson M."/>
            <person name="Adriaenssens E.M."/>
            <person name="Foster-Nyarko E."/>
            <person name="Jarju S."/>
            <person name="Secka A."/>
            <person name="Antonio M."/>
            <person name="Oren A."/>
            <person name="Chaudhuri R.R."/>
            <person name="La Ragione R."/>
            <person name="Hildebrand F."/>
            <person name="Pallen M.J."/>
        </authorList>
    </citation>
    <scope>NUCLEOTIDE SEQUENCE</scope>
    <source>
        <strain evidence="9">CHK169-11906</strain>
    </source>
</reference>
<comment type="caution">
    <text evidence="9">The sequence shown here is derived from an EMBL/GenBank/DDBJ whole genome shotgun (WGS) entry which is preliminary data.</text>
</comment>
<feature type="transmembrane region" description="Helical" evidence="8">
    <location>
        <begin position="157"/>
        <end position="179"/>
    </location>
</feature>
<keyword evidence="5 8" id="KW-0812">Transmembrane</keyword>
<evidence type="ECO:0000313" key="10">
    <source>
        <dbReference type="Proteomes" id="UP000824259"/>
    </source>
</evidence>
<dbReference type="PANTHER" id="PTHR21716">
    <property type="entry name" value="TRANSMEMBRANE PROTEIN"/>
    <property type="match status" value="1"/>
</dbReference>
<evidence type="ECO:0000256" key="4">
    <source>
        <dbReference type="ARBA" id="ARBA00022475"/>
    </source>
</evidence>
<dbReference type="AlphaFoldDB" id="A0A9D2L526"/>
<evidence type="ECO:0000256" key="8">
    <source>
        <dbReference type="SAM" id="Phobius"/>
    </source>
</evidence>
<feature type="transmembrane region" description="Helical" evidence="8">
    <location>
        <begin position="245"/>
        <end position="275"/>
    </location>
</feature>
<comment type="subcellular location">
    <subcellularLocation>
        <location evidence="1">Cell membrane</location>
        <topology evidence="1">Multi-pass membrane protein</topology>
    </subcellularLocation>
</comment>
<keyword evidence="7 8" id="KW-0472">Membrane</keyword>
<keyword evidence="6 8" id="KW-1133">Transmembrane helix</keyword>
<reference evidence="9" key="2">
    <citation type="submission" date="2021-04" db="EMBL/GenBank/DDBJ databases">
        <authorList>
            <person name="Gilroy R."/>
        </authorList>
    </citation>
    <scope>NUCLEOTIDE SEQUENCE</scope>
    <source>
        <strain evidence="9">CHK169-11906</strain>
    </source>
</reference>
<evidence type="ECO:0000313" key="9">
    <source>
        <dbReference type="EMBL" id="HJA99387.1"/>
    </source>
</evidence>
<dbReference type="InterPro" id="IPR002549">
    <property type="entry name" value="AI-2E-like"/>
</dbReference>
<dbReference type="Pfam" id="PF01594">
    <property type="entry name" value="AI-2E_transport"/>
    <property type="match status" value="1"/>
</dbReference>
<sequence>MTITPQTLLRFLAGAAVTAVILFLMWYFSSIVIYILVSAVLAIIGRPLVGWISRIRIRRWNVPRWCGALVTLVVIWVVAVVLCWLFVPLVSNKLFQLAHLDLSAVLGSIEEPLQRIQDYLTRFLALPEGTTSFQETLISFIHSHVDFDMINTAFSSVLHVAFSTVIAVFSISFITFFFLKDDGLFYTMVTSLFPERFQENVTHALDSITFLLARYFRGILTESFLLMIAVSLVMMAFGMKAQDAFFIGLIMGVMNVVPYAGPTIGGVISVIMGIITPIEGMSVGQTMFVIAGSLLILKGMDDFILQPTLYSERVKAHPLEIFIVILMAGSLAGVIGMLLAIPLYTVLRVFAKEFFSQISLVRKLTEKI</sequence>
<evidence type="ECO:0000256" key="7">
    <source>
        <dbReference type="ARBA" id="ARBA00023136"/>
    </source>
</evidence>
<evidence type="ECO:0000256" key="3">
    <source>
        <dbReference type="ARBA" id="ARBA00022448"/>
    </source>
</evidence>
<evidence type="ECO:0000256" key="6">
    <source>
        <dbReference type="ARBA" id="ARBA00022989"/>
    </source>
</evidence>
<gene>
    <name evidence="9" type="ORF">H9779_07320</name>
</gene>
<dbReference type="GO" id="GO:0005886">
    <property type="term" value="C:plasma membrane"/>
    <property type="evidence" value="ECO:0007669"/>
    <property type="project" value="UniProtKB-SubCell"/>
</dbReference>
<feature type="transmembrane region" description="Helical" evidence="8">
    <location>
        <begin position="287"/>
        <end position="309"/>
    </location>
</feature>
<dbReference type="EMBL" id="DWYR01000024">
    <property type="protein sequence ID" value="HJA99387.1"/>
    <property type="molecule type" value="Genomic_DNA"/>
</dbReference>